<sequence length="313" mass="33506">MPPMSGFVPIHPEGGAPVGGCRLTVVRMTPPSTVSAVVYSRNEADQLRDCLPLLADFDEVVVCDMGSTDDTTAVAAQHGARVVPVPDAPVVEEVRQRGLDAATSDWVLFVDADEHLPAGYRAALQPVLDGPADVAGVRVRYDNVAYGRMLEHSLQGSAKYALLRRGAAHYAEPALAHVPPVLDGRGVDAPASVPAIAHLNFRSVEQTTEKVLRYAANNPGRFTRLDDPVRLIRELLRSTVYSGAWRDGRAGFAVAALHTFGHLYGSLLEAERAGTLTADVPAKDARLLAAAEGGQRTGVSVRDGVRRLLRGRR</sequence>
<reference evidence="2 3" key="1">
    <citation type="submission" date="2018-10" db="EMBL/GenBank/DDBJ databases">
        <title>Isolation, diversity and antifungal activity of actinobacteria from wheat.</title>
        <authorList>
            <person name="Han C."/>
        </authorList>
    </citation>
    <scope>NUCLEOTIDE SEQUENCE [LARGE SCALE GENOMIC DNA]</scope>
    <source>
        <strain evidence="2 3">NEAU-YY56</strain>
    </source>
</reference>
<feature type="domain" description="Glycosyltransferase 2-like" evidence="1">
    <location>
        <begin position="35"/>
        <end position="153"/>
    </location>
</feature>
<keyword evidence="2" id="KW-0808">Transferase</keyword>
<dbReference type="PANTHER" id="PTHR43630">
    <property type="entry name" value="POLY-BETA-1,6-N-ACETYL-D-GLUCOSAMINE SYNTHASE"/>
    <property type="match status" value="1"/>
</dbReference>
<gene>
    <name evidence="2" type="ORF">EBM89_20000</name>
</gene>
<dbReference type="GO" id="GO:0016740">
    <property type="term" value="F:transferase activity"/>
    <property type="evidence" value="ECO:0007669"/>
    <property type="project" value="UniProtKB-KW"/>
</dbReference>
<comment type="caution">
    <text evidence="2">The sequence shown here is derived from an EMBL/GenBank/DDBJ whole genome shotgun (WGS) entry which is preliminary data.</text>
</comment>
<proteinExistence type="predicted"/>
<name>A0A3M2ISG2_9CELL</name>
<dbReference type="EMBL" id="RFFI01000205">
    <property type="protein sequence ID" value="RMI02846.1"/>
    <property type="molecule type" value="Genomic_DNA"/>
</dbReference>
<dbReference type="AlphaFoldDB" id="A0A3M2ISG2"/>
<dbReference type="InterPro" id="IPR029044">
    <property type="entry name" value="Nucleotide-diphossugar_trans"/>
</dbReference>
<evidence type="ECO:0000313" key="2">
    <source>
        <dbReference type="EMBL" id="RMI02846.1"/>
    </source>
</evidence>
<organism evidence="2 3">
    <name type="scientific">Cellulomonas triticagri</name>
    <dbReference type="NCBI Taxonomy" id="2483352"/>
    <lineage>
        <taxon>Bacteria</taxon>
        <taxon>Bacillati</taxon>
        <taxon>Actinomycetota</taxon>
        <taxon>Actinomycetes</taxon>
        <taxon>Micrococcales</taxon>
        <taxon>Cellulomonadaceae</taxon>
        <taxon>Cellulomonas</taxon>
    </lineage>
</organism>
<dbReference type="SUPFAM" id="SSF53448">
    <property type="entry name" value="Nucleotide-diphospho-sugar transferases"/>
    <property type="match status" value="1"/>
</dbReference>
<evidence type="ECO:0000313" key="3">
    <source>
        <dbReference type="Proteomes" id="UP000269289"/>
    </source>
</evidence>
<keyword evidence="3" id="KW-1185">Reference proteome</keyword>
<dbReference type="Proteomes" id="UP000269289">
    <property type="component" value="Unassembled WGS sequence"/>
</dbReference>
<dbReference type="InterPro" id="IPR001173">
    <property type="entry name" value="Glyco_trans_2-like"/>
</dbReference>
<protein>
    <submittedName>
        <fullName evidence="2">Glycosyltransferase</fullName>
    </submittedName>
</protein>
<evidence type="ECO:0000259" key="1">
    <source>
        <dbReference type="Pfam" id="PF00535"/>
    </source>
</evidence>
<accession>A0A3M2ISG2</accession>
<dbReference type="PANTHER" id="PTHR43630:SF2">
    <property type="entry name" value="GLYCOSYLTRANSFERASE"/>
    <property type="match status" value="1"/>
</dbReference>
<dbReference type="Pfam" id="PF00535">
    <property type="entry name" value="Glycos_transf_2"/>
    <property type="match status" value="1"/>
</dbReference>
<dbReference type="Gene3D" id="3.90.550.10">
    <property type="entry name" value="Spore Coat Polysaccharide Biosynthesis Protein SpsA, Chain A"/>
    <property type="match status" value="1"/>
</dbReference>